<feature type="transmembrane region" description="Helical" evidence="5">
    <location>
        <begin position="783"/>
        <end position="806"/>
    </location>
</feature>
<evidence type="ECO:0000259" key="6">
    <source>
        <dbReference type="Pfam" id="PF12698"/>
    </source>
</evidence>
<dbReference type="AlphaFoldDB" id="A0AAC9UME4"/>
<keyword evidence="2 5" id="KW-0812">Transmembrane</keyword>
<protein>
    <submittedName>
        <fullName evidence="7">ABC transporter</fullName>
    </submittedName>
</protein>
<evidence type="ECO:0000256" key="5">
    <source>
        <dbReference type="SAM" id="Phobius"/>
    </source>
</evidence>
<organism evidence="7 8">
    <name type="scientific">Latilactobacillus curvatus</name>
    <name type="common">Lactobacillus curvatus</name>
    <dbReference type="NCBI Taxonomy" id="28038"/>
    <lineage>
        <taxon>Bacteria</taxon>
        <taxon>Bacillati</taxon>
        <taxon>Bacillota</taxon>
        <taxon>Bacilli</taxon>
        <taxon>Lactobacillales</taxon>
        <taxon>Lactobacillaceae</taxon>
        <taxon>Latilactobacillus</taxon>
    </lineage>
</organism>
<keyword evidence="4 5" id="KW-0472">Membrane</keyword>
<dbReference type="InterPro" id="IPR017501">
    <property type="entry name" value="Phage_infect_YhgE_C"/>
</dbReference>
<dbReference type="NCBIfam" id="TIGR03061">
    <property type="entry name" value="pip_yhgE_Nterm"/>
    <property type="match status" value="1"/>
</dbReference>
<evidence type="ECO:0000256" key="1">
    <source>
        <dbReference type="ARBA" id="ARBA00004141"/>
    </source>
</evidence>
<dbReference type="PANTHER" id="PTHR43077:SF5">
    <property type="entry name" value="PHAGE INFECTION PROTEIN"/>
    <property type="match status" value="1"/>
</dbReference>
<reference evidence="7 8" key="1">
    <citation type="submission" date="2017-07" db="EMBL/GenBank/DDBJ databases">
        <title>Lactobacillus curvatus MRS6 whole genome.</title>
        <authorList>
            <person name="Jans C."/>
            <person name="Lagler S."/>
            <person name="Lacroix C."/>
            <person name="Meile L."/>
            <person name="Stevens M.J.A."/>
        </authorList>
    </citation>
    <scope>NUCLEOTIDE SEQUENCE [LARGE SCALE GENOMIC DNA]</scope>
    <source>
        <strain evidence="7 8">MRS6</strain>
    </source>
</reference>
<dbReference type="InterPro" id="IPR051328">
    <property type="entry name" value="T7SS_ABC-Transporter"/>
</dbReference>
<evidence type="ECO:0000256" key="3">
    <source>
        <dbReference type="ARBA" id="ARBA00022989"/>
    </source>
</evidence>
<evidence type="ECO:0000256" key="4">
    <source>
        <dbReference type="ARBA" id="ARBA00023136"/>
    </source>
</evidence>
<dbReference type="Pfam" id="PF12698">
    <property type="entry name" value="ABC2_membrane_3"/>
    <property type="match status" value="2"/>
</dbReference>
<dbReference type="PANTHER" id="PTHR43077">
    <property type="entry name" value="TRANSPORT PERMEASE YVFS-RELATED"/>
    <property type="match status" value="1"/>
</dbReference>
<feature type="domain" description="ABC-2 type transporter transmembrane" evidence="6">
    <location>
        <begin position="696"/>
        <end position="917"/>
    </location>
</feature>
<dbReference type="InterPro" id="IPR023908">
    <property type="entry name" value="xxxLxxG_rpt"/>
</dbReference>
<evidence type="ECO:0000313" key="8">
    <source>
        <dbReference type="Proteomes" id="UP000199749"/>
    </source>
</evidence>
<feature type="transmembrane region" description="Helical" evidence="5">
    <location>
        <begin position="842"/>
        <end position="861"/>
    </location>
</feature>
<dbReference type="NCBIfam" id="TIGR03057">
    <property type="entry name" value="xxxLxxG_by_4"/>
    <property type="match status" value="8"/>
</dbReference>
<feature type="transmembrane region" description="Helical" evidence="5">
    <location>
        <begin position="16"/>
        <end position="36"/>
    </location>
</feature>
<accession>A0AAC9UME4</accession>
<dbReference type="EMBL" id="CP022474">
    <property type="protein sequence ID" value="ASN59292.1"/>
    <property type="molecule type" value="Genomic_DNA"/>
</dbReference>
<dbReference type="GO" id="GO:0016020">
    <property type="term" value="C:membrane"/>
    <property type="evidence" value="ECO:0007669"/>
    <property type="project" value="UniProtKB-SubCell"/>
</dbReference>
<dbReference type="Proteomes" id="UP000199749">
    <property type="component" value="Chromosome"/>
</dbReference>
<dbReference type="Gene3D" id="1.10.287.950">
    <property type="entry name" value="Methyl-accepting chemotaxis protein"/>
    <property type="match status" value="2"/>
</dbReference>
<dbReference type="NCBIfam" id="TIGR03062">
    <property type="entry name" value="pip_yhgE_Cterm"/>
    <property type="match status" value="1"/>
</dbReference>
<keyword evidence="3 5" id="KW-1133">Transmembrane helix</keyword>
<comment type="subcellular location">
    <subcellularLocation>
        <location evidence="1">Membrane</location>
        <topology evidence="1">Multi-pass membrane protein</topology>
    </subcellularLocation>
</comment>
<name>A0AAC9UME4_LATCU</name>
<feature type="domain" description="ABC-2 type transporter transmembrane" evidence="6">
    <location>
        <begin position="17"/>
        <end position="167"/>
    </location>
</feature>
<dbReference type="SUPFAM" id="SSF101967">
    <property type="entry name" value="Adhesin YadA, collagen-binding domain"/>
    <property type="match status" value="1"/>
</dbReference>
<gene>
    <name evidence="7" type="ORF">CG419_00980</name>
</gene>
<feature type="transmembrane region" description="Helical" evidence="5">
    <location>
        <begin position="743"/>
        <end position="763"/>
    </location>
</feature>
<evidence type="ECO:0000256" key="2">
    <source>
        <dbReference type="ARBA" id="ARBA00022692"/>
    </source>
</evidence>
<evidence type="ECO:0000313" key="7">
    <source>
        <dbReference type="EMBL" id="ASN59292.1"/>
    </source>
</evidence>
<dbReference type="RefSeq" id="WP_089556228.1">
    <property type="nucleotide sequence ID" value="NZ_CP022474.1"/>
</dbReference>
<sequence>MKMIQNEFKFIAKNRLIMISLIAIVFIPFLYSIFFLKSVWDPYGSTGELPVAVVNNDQPATYNGETLSAGKDMVKELKKNDQLGWRFVSAKKAQQGLKDKEYYTVVTLPKNFSANAATVLDKNPKKMQIQYKTNDSLNFIGEVISEMGAKELNAQVRETVTNAYAKVMFKQVKTAGKGFSTAAKGAKQLTDGSVTLSDGLNVYTAGVAQVNDGIMTMKTSVVPLSDGVKQLADGSNTLNNGLLLLDSKTGALASGASQLDSGAGQLNAGLQTLNSKTGALSSGVTQLSTGLNTLNSSSSQLVGGVGQLNGGTDQLIDGSQKLNAALTDASNQISGQLEKGQPDIEKLQDGMTALDDGIQQLNAGIHDPAMDAVTNQVTADLTGIGANTASTAESLNQIKAKLYDTDSSTSAASQVANTGAQLGTIQAVMADPAMQATLKANPALETKLNAALASAGASVKATGDQLTSSSADAVAIGGKAADNKKRLESIQAQMTALMGSLQQLKDGLKKLSAKSPEAKAGVNTAIDTLTGGLKTVNAGLTRTGNTADTMGAIQATATINAGLRQMKLGLVGTPSQMGLIPGLNAYTAGVSQASAGTNQLNDQIPALTGGVSQLATGSSALAAGTGALNAQVPQLTSGISQLATGSTALNNGLGQLNGQIPTLTSGVDQLAAGTNQLTDNSAKLTDGAGQLTDGNKTLASALKSGANEVNSIQLTDKTADMFAAPAELKHSNYSYVPNYGHALAPYVLSLALFVGAIVFNFAYPIRKISMTGQSSTAWFLSKITVGALVAVGMAIIEPALMMVAGLNVDHPAQFFLMAITFSLASMSIIMFLSMTFDNPGRFLAMVLLMLQLGGSGGTFPMEITNHFYNVIHPFLPMTYSILGLREAITSGLGTGQIVQSFFVLLAFIVVALLLLWLGMNHLQKIGNGGRSQLDDNQKLQDVEK</sequence>
<dbReference type="GO" id="GO:0140359">
    <property type="term" value="F:ABC-type transporter activity"/>
    <property type="evidence" value="ECO:0007669"/>
    <property type="project" value="InterPro"/>
</dbReference>
<dbReference type="InterPro" id="IPR013525">
    <property type="entry name" value="ABC2_TM"/>
</dbReference>
<dbReference type="InterPro" id="IPR011049">
    <property type="entry name" value="Serralysin-like_metalloprot_C"/>
</dbReference>
<dbReference type="InterPro" id="IPR017500">
    <property type="entry name" value="Phage_infect_YhgE_N"/>
</dbReference>
<feature type="transmembrane region" description="Helical" evidence="5">
    <location>
        <begin position="812"/>
        <end position="835"/>
    </location>
</feature>
<proteinExistence type="predicted"/>
<feature type="transmembrane region" description="Helical" evidence="5">
    <location>
        <begin position="897"/>
        <end position="917"/>
    </location>
</feature>
<dbReference type="Gene3D" id="3.40.1710.10">
    <property type="entry name" value="abc type-2 transporter like domain"/>
    <property type="match status" value="1"/>
</dbReference>